<reference evidence="1 2" key="1">
    <citation type="journal article" date="2018" name="Sci. Rep.">
        <title>Extensive genomic diversity among Mycobacterium marinum strains revealed by whole genome sequencing.</title>
        <authorList>
            <person name="Das S."/>
            <person name="Pettersson B.M."/>
            <person name="Behra P.R."/>
            <person name="Mallick A."/>
            <person name="Cheramie M."/>
            <person name="Ramesh M."/>
            <person name="Shirreff L."/>
            <person name="DuCote T."/>
            <person name="Dasgupta S."/>
            <person name="Ennis D.G."/>
            <person name="Kirsebom L.A."/>
        </authorList>
    </citation>
    <scope>NUCLEOTIDE SEQUENCE [LARGE SCALE GENOMIC DNA]</scope>
    <source>
        <strain evidence="1 2">Davis1</strain>
    </source>
</reference>
<accession>A0A3E2MWA0</accession>
<protein>
    <submittedName>
        <fullName evidence="1">Uncharacterized protein</fullName>
    </submittedName>
</protein>
<dbReference type="AlphaFoldDB" id="A0A3E2MWA0"/>
<gene>
    <name evidence="1" type="ORF">DAVIS_02678</name>
</gene>
<name>A0A3E2MWA0_MYCMR</name>
<organism evidence="1 2">
    <name type="scientific">Mycobacterium marinum</name>
    <dbReference type="NCBI Taxonomy" id="1781"/>
    <lineage>
        <taxon>Bacteria</taxon>
        <taxon>Bacillati</taxon>
        <taxon>Actinomycetota</taxon>
        <taxon>Actinomycetes</taxon>
        <taxon>Mycobacteriales</taxon>
        <taxon>Mycobacteriaceae</taxon>
        <taxon>Mycobacterium</taxon>
        <taxon>Mycobacterium ulcerans group</taxon>
    </lineage>
</organism>
<evidence type="ECO:0000313" key="1">
    <source>
        <dbReference type="EMBL" id="RFZ41409.1"/>
    </source>
</evidence>
<sequence>MDGQHERHHRRTSPVELLMVTRNLRPFQYQLGDLVFGAHTQYPVLGVKPQSYNVKDQDFQVPLADETRMGQDTLQGTPITFTIGVKDNAPVSYIAGILPADLVSKSSRLLTALQKEWKADDVRKQWGELKPLIFCDGYGSTRRIYGRPRKFDYTRKTQTSQFHKVTAEYARIDTLSYDDTETVVSLVNDAEPVYYTRAGGDAQAWYRILLYGPMHNPVIDVGVDNFIFNGDILAGDFVEISSYPWQRRVISNHGINLRTKLIGNTKYLDQPKLPPNTSIPMSWSATLTGVDSKCLVVWRDAYHIF</sequence>
<evidence type="ECO:0000313" key="2">
    <source>
        <dbReference type="Proteomes" id="UP000257451"/>
    </source>
</evidence>
<comment type="caution">
    <text evidence="1">The sequence shown here is derived from an EMBL/GenBank/DDBJ whole genome shotgun (WGS) entry which is preliminary data.</text>
</comment>
<proteinExistence type="predicted"/>
<dbReference type="Proteomes" id="UP000257451">
    <property type="component" value="Unassembled WGS sequence"/>
</dbReference>
<dbReference type="EMBL" id="PEDF01000080">
    <property type="protein sequence ID" value="RFZ41409.1"/>
    <property type="molecule type" value="Genomic_DNA"/>
</dbReference>